<evidence type="ECO:0000259" key="1">
    <source>
        <dbReference type="Pfam" id="PF24750"/>
    </source>
</evidence>
<protein>
    <recommendedName>
        <fullName evidence="1">F-box protein At3g26010-like beta-propeller domain-containing protein</fullName>
    </recommendedName>
</protein>
<accession>A0A6D2KM63</accession>
<dbReference type="OrthoDB" id="674184at2759"/>
<evidence type="ECO:0000313" key="2">
    <source>
        <dbReference type="EMBL" id="CAA7054378.1"/>
    </source>
</evidence>
<dbReference type="AlphaFoldDB" id="A0A6D2KM63"/>
<name>A0A6D2KM63_9BRAS</name>
<sequence length="218" mass="25051">MRLPLKRSSRLDIWAYSFFNNGPFVQNVWVKLRQACGGTNTIQCPLPLNSLNSSEPICLNGNLHWLGQNLEDQEVVVSVDFYASDHQHQVIPLPDSDKEPHFERSCTTSQGDHMYMNIISGEKDDGGDVDHKLSVWRLKNRGGMQWNWSDFELCWMQWRDEHNEFPLGIISLYVCSSAVAVSNPSPATRAGPARHLHRLPRCLFLILVPQPDKRYFPY</sequence>
<gene>
    <name evidence="2" type="ORF">MERR_LOCUS41614</name>
</gene>
<reference evidence="2" key="1">
    <citation type="submission" date="2020-01" db="EMBL/GenBank/DDBJ databases">
        <authorList>
            <person name="Mishra B."/>
        </authorList>
    </citation>
    <scope>NUCLEOTIDE SEQUENCE [LARGE SCALE GENOMIC DNA]</scope>
</reference>
<dbReference type="InterPro" id="IPR056592">
    <property type="entry name" value="Beta-prop_At3g26010-like"/>
</dbReference>
<dbReference type="EMBL" id="CACVBM020001573">
    <property type="protein sequence ID" value="CAA7054378.1"/>
    <property type="molecule type" value="Genomic_DNA"/>
</dbReference>
<dbReference type="Pfam" id="PF24750">
    <property type="entry name" value="b-prop_At3g26010-like"/>
    <property type="match status" value="1"/>
</dbReference>
<keyword evidence="3" id="KW-1185">Reference proteome</keyword>
<feature type="domain" description="F-box protein At3g26010-like beta-propeller" evidence="1">
    <location>
        <begin position="41"/>
        <end position="149"/>
    </location>
</feature>
<evidence type="ECO:0000313" key="3">
    <source>
        <dbReference type="Proteomes" id="UP000467841"/>
    </source>
</evidence>
<proteinExistence type="predicted"/>
<comment type="caution">
    <text evidence="2">The sequence shown here is derived from an EMBL/GenBank/DDBJ whole genome shotgun (WGS) entry which is preliminary data.</text>
</comment>
<dbReference type="Proteomes" id="UP000467841">
    <property type="component" value="Unassembled WGS sequence"/>
</dbReference>
<organism evidence="2 3">
    <name type="scientific">Microthlaspi erraticum</name>
    <dbReference type="NCBI Taxonomy" id="1685480"/>
    <lineage>
        <taxon>Eukaryota</taxon>
        <taxon>Viridiplantae</taxon>
        <taxon>Streptophyta</taxon>
        <taxon>Embryophyta</taxon>
        <taxon>Tracheophyta</taxon>
        <taxon>Spermatophyta</taxon>
        <taxon>Magnoliopsida</taxon>
        <taxon>eudicotyledons</taxon>
        <taxon>Gunneridae</taxon>
        <taxon>Pentapetalae</taxon>
        <taxon>rosids</taxon>
        <taxon>malvids</taxon>
        <taxon>Brassicales</taxon>
        <taxon>Brassicaceae</taxon>
        <taxon>Coluteocarpeae</taxon>
        <taxon>Microthlaspi</taxon>
    </lineage>
</organism>